<evidence type="ECO:0000313" key="3">
    <source>
        <dbReference type="Proteomes" id="UP000095281"/>
    </source>
</evidence>
<sequence length="257" mass="29822">MHLLIWCAIALYSLIPGEGYKNVYFDGLAPSDNDYPSRFGSEEEYGRATTTEEAFGKDLKIEMVWLKDFMIQDEFKKLILDAMDKESDKEKANKMIEKIAEKTSEKMREKIEIEMGKENDPNKRMSADISVKDREKFDGLVNDILQKMGKGSDRERMIEKLNGGKSVEKIVEELLQNYSKMNDEGLKNQTKKTLLKVVEIVKLLKNEEMDEAKLNEIIQKEEKKNEKTELKEIIRDELEGGLVDQIVEEIKNEKLKD</sequence>
<proteinExistence type="predicted"/>
<feature type="signal peptide" evidence="2">
    <location>
        <begin position="1"/>
        <end position="19"/>
    </location>
</feature>
<protein>
    <submittedName>
        <fullName evidence="4">DUF148 domain-containing protein</fullName>
    </submittedName>
</protein>
<evidence type="ECO:0000256" key="2">
    <source>
        <dbReference type="SAM" id="SignalP"/>
    </source>
</evidence>
<keyword evidence="2" id="KW-0732">Signal</keyword>
<dbReference type="AlphaFoldDB" id="A0A1I8BX36"/>
<dbReference type="Proteomes" id="UP000095281">
    <property type="component" value="Unplaced"/>
</dbReference>
<accession>A0A1I8BX36</accession>
<reference evidence="4" key="1">
    <citation type="submission" date="2016-11" db="UniProtKB">
        <authorList>
            <consortium name="WormBaseParasite"/>
        </authorList>
    </citation>
    <scope>IDENTIFICATION</scope>
</reference>
<evidence type="ECO:0000256" key="1">
    <source>
        <dbReference type="SAM" id="Coils"/>
    </source>
</evidence>
<feature type="coiled-coil region" evidence="1">
    <location>
        <begin position="204"/>
        <end position="231"/>
    </location>
</feature>
<feature type="chain" id="PRO_5009316251" evidence="2">
    <location>
        <begin position="20"/>
        <end position="257"/>
    </location>
</feature>
<organism evidence="3 4">
    <name type="scientific">Meloidogyne hapla</name>
    <name type="common">Root-knot nematode worm</name>
    <dbReference type="NCBI Taxonomy" id="6305"/>
    <lineage>
        <taxon>Eukaryota</taxon>
        <taxon>Metazoa</taxon>
        <taxon>Ecdysozoa</taxon>
        <taxon>Nematoda</taxon>
        <taxon>Chromadorea</taxon>
        <taxon>Rhabditida</taxon>
        <taxon>Tylenchina</taxon>
        <taxon>Tylenchomorpha</taxon>
        <taxon>Tylenchoidea</taxon>
        <taxon>Meloidogynidae</taxon>
        <taxon>Meloidogyninae</taxon>
        <taxon>Meloidogyne</taxon>
    </lineage>
</organism>
<dbReference type="WBParaSite" id="MhA1_Contig681.frz3.gene2">
    <property type="protein sequence ID" value="MhA1_Contig681.frz3.gene2"/>
    <property type="gene ID" value="MhA1_Contig681.frz3.gene2"/>
</dbReference>
<keyword evidence="1" id="KW-0175">Coiled coil</keyword>
<evidence type="ECO:0000313" key="4">
    <source>
        <dbReference type="WBParaSite" id="MhA1_Contig681.frz3.gene2"/>
    </source>
</evidence>
<name>A0A1I8BX36_MELHA</name>
<keyword evidence="3" id="KW-1185">Reference proteome</keyword>